<comment type="caution">
    <text evidence="1">The sequence shown here is derived from an EMBL/GenBank/DDBJ whole genome shotgun (WGS) entry which is preliminary data.</text>
</comment>
<organism evidence="1 2">
    <name type="scientific">Aliidongia dinghuensis</name>
    <dbReference type="NCBI Taxonomy" id="1867774"/>
    <lineage>
        <taxon>Bacteria</taxon>
        <taxon>Pseudomonadati</taxon>
        <taxon>Pseudomonadota</taxon>
        <taxon>Alphaproteobacteria</taxon>
        <taxon>Rhodospirillales</taxon>
        <taxon>Dongiaceae</taxon>
        <taxon>Aliidongia</taxon>
    </lineage>
</organism>
<dbReference type="RefSeq" id="WP_189052490.1">
    <property type="nucleotide sequence ID" value="NZ_BMJQ01000034.1"/>
</dbReference>
<name>A0A8J2Z1Y0_9PROT</name>
<dbReference type="AlphaFoldDB" id="A0A8J2Z1Y0"/>
<accession>A0A8J2Z1Y0</accession>
<proteinExistence type="predicted"/>
<reference evidence="1" key="2">
    <citation type="submission" date="2020-09" db="EMBL/GenBank/DDBJ databases">
        <authorList>
            <person name="Sun Q."/>
            <person name="Zhou Y."/>
        </authorList>
    </citation>
    <scope>NUCLEOTIDE SEQUENCE</scope>
    <source>
        <strain evidence="1">CGMCC 1.15725</strain>
    </source>
</reference>
<reference evidence="1" key="1">
    <citation type="journal article" date="2014" name="Int. J. Syst. Evol. Microbiol.">
        <title>Complete genome sequence of Corynebacterium casei LMG S-19264T (=DSM 44701T), isolated from a smear-ripened cheese.</title>
        <authorList>
            <consortium name="US DOE Joint Genome Institute (JGI-PGF)"/>
            <person name="Walter F."/>
            <person name="Albersmeier A."/>
            <person name="Kalinowski J."/>
            <person name="Ruckert C."/>
        </authorList>
    </citation>
    <scope>NUCLEOTIDE SEQUENCE</scope>
    <source>
        <strain evidence="1">CGMCC 1.15725</strain>
    </source>
</reference>
<keyword evidence="2" id="KW-1185">Reference proteome</keyword>
<protein>
    <submittedName>
        <fullName evidence="1">Uncharacterized protein</fullName>
    </submittedName>
</protein>
<dbReference type="EMBL" id="BMJQ01000034">
    <property type="protein sequence ID" value="GGF50495.1"/>
    <property type="molecule type" value="Genomic_DNA"/>
</dbReference>
<gene>
    <name evidence="1" type="ORF">GCM10011611_66210</name>
</gene>
<sequence length="735" mass="80817">MHSLFPYRFEITRKSASYDVLVIYAATPTLDPDEFATVVETEIDANLVPDEIVVVVRGPSFAATSQKLATASLNLATLGRLGNRTTVTLIGYDCCGKETERQCVAGPAAKHAVTFDDFRRRAVTSIFNARHGFVESTTTYHFENPSGRHTERFIRLSNILTRGAEISFIAFCALQFIPKATTTAYLDTPSLYAVVAAVNEQRASFGDTPAILADNFASYAGIKNYQFAPHLDDAVVLISGSSSGSLAAELVETVGFPPTQITHLLFLGTDKSRSNIVCDLRFDEKKNPEGATKLPAVEQAKGCWMCAAGSHAIKLQGDQFEFAGPQQEALLVKKEDAPTGLAPLMERFAHGGIFEIGLGKTTGKQPRQFNVNPTKLFNHPKFVDRLEYALRRSLPKSLAFVILSDDDAAPLAEKIVTFSETSPTVLLRGELNNIPVETKSSVLVVASAIESGRALLDISRDLRSSVPDAPILYLVGFSKVTGEPRREALARTLTQTHHPQPYQVVEIEKLVLPVSSENNAWADELRLLNEPDVKALVPARLRARIERRSARLRKTSLAMTNDLFVSNKAGGALKLQPGFVFWPDGVPQRGYSQADVYFTIAAVLQRLRANAHVNGKSAIKSNWFQQTILAPENFGRFNDDIIQACILRASYPFEMNFAEAPKESRELGRLIRRIILASAYERGGAASEFLLAIATRRLRLRDPDLETVLDADPGAVLMVKFFQDVCRARLRDGSA</sequence>
<evidence type="ECO:0000313" key="2">
    <source>
        <dbReference type="Proteomes" id="UP000646365"/>
    </source>
</evidence>
<evidence type="ECO:0000313" key="1">
    <source>
        <dbReference type="EMBL" id="GGF50495.1"/>
    </source>
</evidence>
<dbReference type="Proteomes" id="UP000646365">
    <property type="component" value="Unassembled WGS sequence"/>
</dbReference>